<evidence type="ECO:0000313" key="1">
    <source>
        <dbReference type="EMBL" id="KAL1130108.1"/>
    </source>
</evidence>
<comment type="caution">
    <text evidence="1">The sequence shown here is derived from an EMBL/GenBank/DDBJ whole genome shotgun (WGS) entry which is preliminary data.</text>
</comment>
<dbReference type="AlphaFoldDB" id="A0ABD0YY35"/>
<gene>
    <name evidence="1" type="ORF">AAG570_013047</name>
</gene>
<name>A0ABD0YY35_9HEMI</name>
<dbReference type="EMBL" id="JBFDAA010000008">
    <property type="protein sequence ID" value="KAL1130108.1"/>
    <property type="molecule type" value="Genomic_DNA"/>
</dbReference>
<proteinExistence type="predicted"/>
<accession>A0ABD0YY35</accession>
<reference evidence="1 2" key="1">
    <citation type="submission" date="2024-07" db="EMBL/GenBank/DDBJ databases">
        <title>Chromosome-level genome assembly of the water stick insect Ranatra chinensis (Heteroptera: Nepidae).</title>
        <authorList>
            <person name="Liu X."/>
        </authorList>
    </citation>
    <scope>NUCLEOTIDE SEQUENCE [LARGE SCALE GENOMIC DNA]</scope>
    <source>
        <strain evidence="1">Cailab_2021Rc</strain>
        <tissue evidence="1">Muscle</tissue>
    </source>
</reference>
<keyword evidence="2" id="KW-1185">Reference proteome</keyword>
<protein>
    <submittedName>
        <fullName evidence="1">Uncharacterized protein</fullName>
    </submittedName>
</protein>
<dbReference type="Proteomes" id="UP001558652">
    <property type="component" value="Unassembled WGS sequence"/>
</dbReference>
<sequence length="154" mass="16527">MSSPIPPVVLKIDSENYMVSGSAGPRPRSYSFTNGVSRPADSSYHRQHAETANSLARSLHTFSPLVAKPPSPTDVVVSTPAGNCARTLSFHGVLCFCRLSCCCVCDSLCPPDCHACVNAVHYLDPKKDIPPPSPLHNKVSHGFTFNDAFSDPTI</sequence>
<organism evidence="1 2">
    <name type="scientific">Ranatra chinensis</name>
    <dbReference type="NCBI Taxonomy" id="642074"/>
    <lineage>
        <taxon>Eukaryota</taxon>
        <taxon>Metazoa</taxon>
        <taxon>Ecdysozoa</taxon>
        <taxon>Arthropoda</taxon>
        <taxon>Hexapoda</taxon>
        <taxon>Insecta</taxon>
        <taxon>Pterygota</taxon>
        <taxon>Neoptera</taxon>
        <taxon>Paraneoptera</taxon>
        <taxon>Hemiptera</taxon>
        <taxon>Heteroptera</taxon>
        <taxon>Panheteroptera</taxon>
        <taxon>Nepomorpha</taxon>
        <taxon>Nepidae</taxon>
        <taxon>Ranatrinae</taxon>
        <taxon>Ranatra</taxon>
    </lineage>
</organism>
<evidence type="ECO:0000313" key="2">
    <source>
        <dbReference type="Proteomes" id="UP001558652"/>
    </source>
</evidence>